<dbReference type="EMBL" id="JABBGH010000001">
    <property type="protein sequence ID" value="NML63630.1"/>
    <property type="molecule type" value="Genomic_DNA"/>
</dbReference>
<evidence type="ECO:0000259" key="3">
    <source>
        <dbReference type="Pfam" id="PF05368"/>
    </source>
</evidence>
<evidence type="ECO:0000256" key="2">
    <source>
        <dbReference type="ARBA" id="ARBA00023002"/>
    </source>
</evidence>
<dbReference type="SUPFAM" id="SSF51735">
    <property type="entry name" value="NAD(P)-binding Rossmann-fold domains"/>
    <property type="match status" value="1"/>
</dbReference>
<comment type="caution">
    <text evidence="4">The sequence shown here is derived from an EMBL/GenBank/DDBJ whole genome shotgun (WGS) entry which is preliminary data.</text>
</comment>
<evidence type="ECO:0000313" key="4">
    <source>
        <dbReference type="EMBL" id="NML63630.1"/>
    </source>
</evidence>
<dbReference type="InterPro" id="IPR036291">
    <property type="entry name" value="NAD(P)-bd_dom_sf"/>
</dbReference>
<dbReference type="InterPro" id="IPR051609">
    <property type="entry name" value="NmrA/Isoflavone_reductase-like"/>
</dbReference>
<proteinExistence type="predicted"/>
<name>A0A7Y0FKK3_9BACT</name>
<dbReference type="Pfam" id="PF05368">
    <property type="entry name" value="NmrA"/>
    <property type="match status" value="1"/>
</dbReference>
<dbReference type="Gene3D" id="3.40.50.720">
    <property type="entry name" value="NAD(P)-binding Rossmann-like Domain"/>
    <property type="match status" value="1"/>
</dbReference>
<evidence type="ECO:0000256" key="1">
    <source>
        <dbReference type="ARBA" id="ARBA00022857"/>
    </source>
</evidence>
<dbReference type="Proteomes" id="UP000559626">
    <property type="component" value="Unassembled WGS sequence"/>
</dbReference>
<dbReference type="InterPro" id="IPR008030">
    <property type="entry name" value="NmrA-like"/>
</dbReference>
<dbReference type="Gene3D" id="3.90.25.10">
    <property type="entry name" value="UDP-galactose 4-epimerase, domain 1"/>
    <property type="match status" value="1"/>
</dbReference>
<sequence length="310" mass="33339">MAIASPSAAHPANLPLPTLIVMAGATGDLGHRIALNLLDRGAQVRALVRPGNRKPEINALRARGAEILEVDFTSVPALTKACAGAACVVSVLSGLRSVIVDTQTRLLDAAVAAGVPRFIPSDYSIDFTKLPEGSNRNLDLRREFGRSLDRAPIQATSVLNGMFTDLLTGQAPVVLSKIRRVLYWGSPNQPLDFTTIADTAAFTAAAALDPTTPRYLRVAGEVATVRQLQAAAGAATGHRFGRLRAGGLWLLKLMIKVTRRLAPAPGEVFPPWQGMQYLHNMFTGRPKLAPLDNDRYPEIQWTKVRDVLAA</sequence>
<organism evidence="4 5">
    <name type="scientific">Hymenobacter polaris</name>
    <dbReference type="NCBI Taxonomy" id="2682546"/>
    <lineage>
        <taxon>Bacteria</taxon>
        <taxon>Pseudomonadati</taxon>
        <taxon>Bacteroidota</taxon>
        <taxon>Cytophagia</taxon>
        <taxon>Cytophagales</taxon>
        <taxon>Hymenobacteraceae</taxon>
        <taxon>Hymenobacter</taxon>
    </lineage>
</organism>
<keyword evidence="2" id="KW-0560">Oxidoreductase</keyword>
<dbReference type="GO" id="GO:0016491">
    <property type="term" value="F:oxidoreductase activity"/>
    <property type="evidence" value="ECO:0007669"/>
    <property type="project" value="UniProtKB-KW"/>
</dbReference>
<dbReference type="PANTHER" id="PTHR47706">
    <property type="entry name" value="NMRA-LIKE FAMILY PROTEIN"/>
    <property type="match status" value="1"/>
</dbReference>
<protein>
    <submittedName>
        <fullName evidence="4">NmrA family NAD(P)-binding protein</fullName>
    </submittedName>
</protein>
<reference evidence="4 5" key="1">
    <citation type="submission" date="2020-04" db="EMBL/GenBank/DDBJ databases">
        <title>Hymenobacter polaris sp. nov., isolated from Arctic soil.</title>
        <authorList>
            <person name="Dahal R.H."/>
        </authorList>
    </citation>
    <scope>NUCLEOTIDE SEQUENCE [LARGE SCALE GENOMIC DNA]</scope>
    <source>
        <strain evidence="4 5">RP-2-7</strain>
    </source>
</reference>
<evidence type="ECO:0000313" key="5">
    <source>
        <dbReference type="Proteomes" id="UP000559626"/>
    </source>
</evidence>
<keyword evidence="5" id="KW-1185">Reference proteome</keyword>
<gene>
    <name evidence="4" type="ORF">HHL22_00245</name>
</gene>
<keyword evidence="1" id="KW-0521">NADP</keyword>
<dbReference type="AlphaFoldDB" id="A0A7Y0FKK3"/>
<dbReference type="PANTHER" id="PTHR47706:SF1">
    <property type="entry name" value="CIPA-LIKE, PUTATIVE (AFU_ORTHOLOGUE AFUA_1G12460)-RELATED"/>
    <property type="match status" value="1"/>
</dbReference>
<accession>A0A7Y0FKK3</accession>
<feature type="domain" description="NmrA-like" evidence="3">
    <location>
        <begin position="19"/>
        <end position="241"/>
    </location>
</feature>